<evidence type="ECO:0000259" key="3">
    <source>
        <dbReference type="Pfam" id="PF00578"/>
    </source>
</evidence>
<dbReference type="Pfam" id="PF00578">
    <property type="entry name" value="AhpC-TSA"/>
    <property type="match status" value="1"/>
</dbReference>
<gene>
    <name evidence="4" type="ORF">BWZ43_06420</name>
</gene>
<feature type="transmembrane region" description="Helical" evidence="2">
    <location>
        <begin position="6"/>
        <end position="26"/>
    </location>
</feature>
<dbReference type="Proteomes" id="UP000189761">
    <property type="component" value="Unassembled WGS sequence"/>
</dbReference>
<sequence length="176" mass="20517">MFSFILFSLTLLSIIMFIICFVMLYPKKTKEKMIQKEDSHENTFENSLIMAPNFKLPTINQKSYTLTDILDNGITLAFIDSQCGYCESYLEEFLIEMKGLNQNFAVICGESDKNQLNKIIDLYNENFIVLQGNAELFEKFEISFLPSFIYIDKNRKILLRTPIPLQMKTFLTRSVV</sequence>
<evidence type="ECO:0000256" key="2">
    <source>
        <dbReference type="SAM" id="Phobius"/>
    </source>
</evidence>
<reference evidence="4 5" key="1">
    <citation type="submission" date="2017-01" db="EMBL/GenBank/DDBJ databases">
        <title>Draft genome sequence of Bacillus oleronius.</title>
        <authorList>
            <person name="Allam M."/>
        </authorList>
    </citation>
    <scope>NUCLEOTIDE SEQUENCE [LARGE SCALE GENOMIC DNA]</scope>
    <source>
        <strain evidence="4 5">DSM 9356</strain>
    </source>
</reference>
<dbReference type="EMBL" id="MTLA01000065">
    <property type="protein sequence ID" value="OOP69160.1"/>
    <property type="molecule type" value="Genomic_DNA"/>
</dbReference>
<protein>
    <recommendedName>
        <fullName evidence="3">Alkyl hydroperoxide reductase subunit C/ Thiol specific antioxidant domain-containing protein</fullName>
    </recommendedName>
</protein>
<evidence type="ECO:0000313" key="5">
    <source>
        <dbReference type="Proteomes" id="UP000189761"/>
    </source>
</evidence>
<dbReference type="AlphaFoldDB" id="A0A8E2LEI2"/>
<dbReference type="RefSeq" id="WP_078109745.1">
    <property type="nucleotide sequence ID" value="NZ_CP065424.1"/>
</dbReference>
<keyword evidence="2" id="KW-0472">Membrane</keyword>
<keyword evidence="2" id="KW-0812">Transmembrane</keyword>
<keyword evidence="1" id="KW-1015">Disulfide bond</keyword>
<dbReference type="GO" id="GO:0016491">
    <property type="term" value="F:oxidoreductase activity"/>
    <property type="evidence" value="ECO:0007669"/>
    <property type="project" value="InterPro"/>
</dbReference>
<evidence type="ECO:0000256" key="1">
    <source>
        <dbReference type="ARBA" id="ARBA00023157"/>
    </source>
</evidence>
<keyword evidence="5" id="KW-1185">Reference proteome</keyword>
<keyword evidence="2" id="KW-1133">Transmembrane helix</keyword>
<comment type="caution">
    <text evidence="4">The sequence shown here is derived from an EMBL/GenBank/DDBJ whole genome shotgun (WGS) entry which is preliminary data.</text>
</comment>
<evidence type="ECO:0000313" key="4">
    <source>
        <dbReference type="EMBL" id="OOP69160.1"/>
    </source>
</evidence>
<dbReference type="SUPFAM" id="SSF52833">
    <property type="entry name" value="Thioredoxin-like"/>
    <property type="match status" value="1"/>
</dbReference>
<accession>A0A8E2LEI2</accession>
<dbReference type="InterPro" id="IPR036249">
    <property type="entry name" value="Thioredoxin-like_sf"/>
</dbReference>
<proteinExistence type="predicted"/>
<dbReference type="Gene3D" id="3.40.30.10">
    <property type="entry name" value="Glutaredoxin"/>
    <property type="match status" value="1"/>
</dbReference>
<feature type="domain" description="Alkyl hydroperoxide reductase subunit C/ Thiol specific antioxidant" evidence="3">
    <location>
        <begin position="51"/>
        <end position="157"/>
    </location>
</feature>
<dbReference type="GO" id="GO:0016209">
    <property type="term" value="F:antioxidant activity"/>
    <property type="evidence" value="ECO:0007669"/>
    <property type="project" value="InterPro"/>
</dbReference>
<organism evidence="4 5">
    <name type="scientific">Heyndrickxia oleronia</name>
    <dbReference type="NCBI Taxonomy" id="38875"/>
    <lineage>
        <taxon>Bacteria</taxon>
        <taxon>Bacillati</taxon>
        <taxon>Bacillota</taxon>
        <taxon>Bacilli</taxon>
        <taxon>Bacillales</taxon>
        <taxon>Bacillaceae</taxon>
        <taxon>Heyndrickxia</taxon>
    </lineage>
</organism>
<dbReference type="InterPro" id="IPR000866">
    <property type="entry name" value="AhpC/TSA"/>
</dbReference>
<name>A0A8E2LEI2_9BACI</name>